<gene>
    <name evidence="5" type="ORF">RSSM_01549</name>
</gene>
<feature type="compositionally biased region" description="Low complexity" evidence="3">
    <location>
        <begin position="292"/>
        <end position="316"/>
    </location>
</feature>
<feature type="region of interest" description="Disordered" evidence="3">
    <location>
        <begin position="1"/>
        <end position="90"/>
    </location>
</feature>
<evidence type="ECO:0000259" key="4">
    <source>
        <dbReference type="PROSITE" id="PS50222"/>
    </source>
</evidence>
<dbReference type="CDD" id="cd00051">
    <property type="entry name" value="EFh"/>
    <property type="match status" value="1"/>
</dbReference>
<keyword evidence="1" id="KW-0479">Metal-binding</keyword>
<keyword evidence="2" id="KW-0677">Repeat</keyword>
<dbReference type="InterPro" id="IPR039647">
    <property type="entry name" value="EF_hand_pair_protein_CML-like"/>
</dbReference>
<feature type="compositionally biased region" description="Basic and acidic residues" evidence="3">
    <location>
        <begin position="152"/>
        <end position="206"/>
    </location>
</feature>
<dbReference type="PATRIC" id="fig|1263870.3.peg.1660"/>
<evidence type="ECO:0000256" key="3">
    <source>
        <dbReference type="SAM" id="MobiDB-lite"/>
    </source>
</evidence>
<dbReference type="PROSITE" id="PS50222">
    <property type="entry name" value="EF_HAND_2"/>
    <property type="match status" value="1"/>
</dbReference>
<feature type="domain" description="EF-hand" evidence="4">
    <location>
        <begin position="116"/>
        <end position="151"/>
    </location>
</feature>
<dbReference type="Gene3D" id="1.10.238.10">
    <property type="entry name" value="EF-hand"/>
    <property type="match status" value="3"/>
</dbReference>
<proteinExistence type="predicted"/>
<feature type="compositionally biased region" description="Basic and acidic residues" evidence="3">
    <location>
        <begin position="127"/>
        <end position="143"/>
    </location>
</feature>
<evidence type="ECO:0000256" key="2">
    <source>
        <dbReference type="ARBA" id="ARBA00022737"/>
    </source>
</evidence>
<dbReference type="EMBL" id="ANOH01000115">
    <property type="protein sequence ID" value="EMI57020.1"/>
    <property type="molecule type" value="Genomic_DNA"/>
</dbReference>
<dbReference type="AlphaFoldDB" id="M5U6E8"/>
<keyword evidence="6" id="KW-1185">Reference proteome</keyword>
<dbReference type="Proteomes" id="UP000011885">
    <property type="component" value="Unassembled WGS sequence"/>
</dbReference>
<dbReference type="GO" id="GO:0005509">
    <property type="term" value="F:calcium ion binding"/>
    <property type="evidence" value="ECO:0007669"/>
    <property type="project" value="InterPro"/>
</dbReference>
<reference evidence="5 6" key="1">
    <citation type="journal article" date="2013" name="Mar. Genomics">
        <title>Expression of sulfatases in Rhodopirellula baltica and the diversity of sulfatases in the genus Rhodopirellula.</title>
        <authorList>
            <person name="Wegner C.E."/>
            <person name="Richter-Heitmann T."/>
            <person name="Klindworth A."/>
            <person name="Klockow C."/>
            <person name="Richter M."/>
            <person name="Achstetter T."/>
            <person name="Glockner F.O."/>
            <person name="Harder J."/>
        </authorList>
    </citation>
    <scope>NUCLEOTIDE SEQUENCE [LARGE SCALE GENOMIC DNA]</scope>
    <source>
        <strain evidence="5 6">SM41</strain>
    </source>
</reference>
<dbReference type="PANTHER" id="PTHR10891">
    <property type="entry name" value="EF-HAND CALCIUM-BINDING DOMAIN CONTAINING PROTEIN"/>
    <property type="match status" value="1"/>
</dbReference>
<dbReference type="PROSITE" id="PS00018">
    <property type="entry name" value="EF_HAND_1"/>
    <property type="match status" value="5"/>
</dbReference>
<dbReference type="Pfam" id="PF13202">
    <property type="entry name" value="EF-hand_5"/>
    <property type="match status" value="4"/>
</dbReference>
<protein>
    <submittedName>
        <fullName evidence="5">Signal peptide protein</fullName>
    </submittedName>
</protein>
<dbReference type="InterPro" id="IPR011992">
    <property type="entry name" value="EF-hand-dom_pair"/>
</dbReference>
<feature type="region of interest" description="Disordered" evidence="3">
    <location>
        <begin position="127"/>
        <end position="227"/>
    </location>
</feature>
<feature type="compositionally biased region" description="Basic and acidic residues" evidence="3">
    <location>
        <begin position="51"/>
        <end position="72"/>
    </location>
</feature>
<evidence type="ECO:0000313" key="6">
    <source>
        <dbReference type="Proteomes" id="UP000011885"/>
    </source>
</evidence>
<evidence type="ECO:0000256" key="1">
    <source>
        <dbReference type="ARBA" id="ARBA00022723"/>
    </source>
</evidence>
<accession>M5U6E8</accession>
<organism evidence="5 6">
    <name type="scientific">Rhodopirellula sallentina SM41</name>
    <dbReference type="NCBI Taxonomy" id="1263870"/>
    <lineage>
        <taxon>Bacteria</taxon>
        <taxon>Pseudomonadati</taxon>
        <taxon>Planctomycetota</taxon>
        <taxon>Planctomycetia</taxon>
        <taxon>Pirellulales</taxon>
        <taxon>Pirellulaceae</taxon>
        <taxon>Rhodopirellula</taxon>
    </lineage>
</organism>
<feature type="region of interest" description="Disordered" evidence="3">
    <location>
        <begin position="265"/>
        <end position="331"/>
    </location>
</feature>
<dbReference type="InterPro" id="IPR002048">
    <property type="entry name" value="EF_hand_dom"/>
</dbReference>
<feature type="compositionally biased region" description="Polar residues" evidence="3">
    <location>
        <begin position="265"/>
        <end position="278"/>
    </location>
</feature>
<comment type="caution">
    <text evidence="5">The sequence shown here is derived from an EMBL/GenBank/DDBJ whole genome shotgun (WGS) entry which is preliminary data.</text>
</comment>
<sequence>MTRLDRNGNGQIDPDEQQGPASFLIQRMQSMDSSIKPGQPISIKKVSSAFEKMRGGRDRDDESRGGRDDRRGSSNGNEDPTEVEPLVPGFGEESVYMPLLGFGPAAEIMAVPPSEADLAEAREMLRRYDRDRDGQLSKEELGRGRFWGTPMDFDRNGNGKLSESELATREAVERENKESNRDSGRDDRRQDDDGRDPIVEDFEGRRSYRVYPAGTPEGMPRFYTERDLNGDGQVSMSEYTSEWNDSLVAEYYRWDQNQDGVITASEVQSGVNQGYTASDTRRGIAPQSDTLASTASRSSSADSSSSASSSGAASNAPPAPKLEMPSEPPSDKLMAYAKRIVSKYDENGDLALSATEWSKMLISPAAADFDGDGRITVVEYAGYMMAKSKRRN</sequence>
<dbReference type="InterPro" id="IPR018247">
    <property type="entry name" value="EF_Hand_1_Ca_BS"/>
</dbReference>
<name>M5U6E8_9BACT</name>
<dbReference type="SUPFAM" id="SSF47473">
    <property type="entry name" value="EF-hand"/>
    <property type="match status" value="2"/>
</dbReference>
<evidence type="ECO:0000313" key="5">
    <source>
        <dbReference type="EMBL" id="EMI57020.1"/>
    </source>
</evidence>